<evidence type="ECO:0000256" key="1">
    <source>
        <dbReference type="ARBA" id="ARBA00022723"/>
    </source>
</evidence>
<dbReference type="PANTHER" id="PTHR24379">
    <property type="entry name" value="KRAB AND ZINC FINGER DOMAIN-CONTAINING"/>
    <property type="match status" value="1"/>
</dbReference>
<feature type="domain" description="C2H2-type" evidence="7">
    <location>
        <begin position="342"/>
        <end position="369"/>
    </location>
</feature>
<feature type="compositionally biased region" description="Basic and acidic residues" evidence="6">
    <location>
        <begin position="599"/>
        <end position="624"/>
    </location>
</feature>
<evidence type="ECO:0000256" key="5">
    <source>
        <dbReference type="PROSITE-ProRule" id="PRU00042"/>
    </source>
</evidence>
<feature type="domain" description="C2H2-type" evidence="7">
    <location>
        <begin position="550"/>
        <end position="577"/>
    </location>
</feature>
<dbReference type="OrthoDB" id="3437960at2759"/>
<dbReference type="Gene3D" id="3.30.160.60">
    <property type="entry name" value="Classic Zinc Finger"/>
    <property type="match status" value="11"/>
</dbReference>
<dbReference type="PROSITE" id="PS00028">
    <property type="entry name" value="ZINC_FINGER_C2H2_1"/>
    <property type="match status" value="14"/>
</dbReference>
<evidence type="ECO:0000313" key="10">
    <source>
        <dbReference type="RefSeq" id="XP_026731563.1"/>
    </source>
</evidence>
<proteinExistence type="predicted"/>
<feature type="domain" description="C2H2-type" evidence="7">
    <location>
        <begin position="314"/>
        <end position="342"/>
    </location>
</feature>
<feature type="domain" description="C2H2-type" evidence="7">
    <location>
        <begin position="286"/>
        <end position="313"/>
    </location>
</feature>
<feature type="domain" description="C2H2-type" evidence="7">
    <location>
        <begin position="667"/>
        <end position="694"/>
    </location>
</feature>
<keyword evidence="1" id="KW-0479">Metal-binding</keyword>
<evidence type="ECO:0000313" key="9">
    <source>
        <dbReference type="RefSeq" id="XP_026731562.1"/>
    </source>
</evidence>
<feature type="compositionally biased region" description="Basic and acidic residues" evidence="6">
    <location>
        <begin position="59"/>
        <end position="73"/>
    </location>
</feature>
<dbReference type="GO" id="GO:0008270">
    <property type="term" value="F:zinc ion binding"/>
    <property type="evidence" value="ECO:0007669"/>
    <property type="project" value="UniProtKB-KW"/>
</dbReference>
<feature type="domain" description="C2H2-type" evidence="7">
    <location>
        <begin position="842"/>
        <end position="869"/>
    </location>
</feature>
<feature type="domain" description="C2H2-type" evidence="7">
    <location>
        <begin position="102"/>
        <end position="129"/>
    </location>
</feature>
<feature type="domain" description="C2H2-type" evidence="7">
    <location>
        <begin position="724"/>
        <end position="751"/>
    </location>
</feature>
<protein>
    <submittedName>
        <fullName evidence="9 10">Zinc finger protein 26-like</fullName>
    </submittedName>
</protein>
<dbReference type="PANTHER" id="PTHR24379:SF127">
    <property type="entry name" value="BLOODY FINGERS-RELATED"/>
    <property type="match status" value="1"/>
</dbReference>
<feature type="region of interest" description="Disordered" evidence="6">
    <location>
        <begin position="471"/>
        <end position="552"/>
    </location>
</feature>
<dbReference type="PROSITE" id="PS50157">
    <property type="entry name" value="ZINC_FINGER_C2H2_2"/>
    <property type="match status" value="15"/>
</dbReference>
<feature type="region of interest" description="Disordered" evidence="6">
    <location>
        <begin position="43"/>
        <end position="79"/>
    </location>
</feature>
<keyword evidence="2" id="KW-0677">Repeat</keyword>
<dbReference type="RefSeq" id="XP_026731563.1">
    <property type="nucleotide sequence ID" value="XM_026875762.1"/>
</dbReference>
<name>A0A7E5VT95_TRINI</name>
<dbReference type="Proteomes" id="UP000322000">
    <property type="component" value="Chromosome 8"/>
</dbReference>
<keyword evidence="8" id="KW-1185">Reference proteome</keyword>
<dbReference type="AlphaFoldDB" id="A0A7E5VT95"/>
<evidence type="ECO:0000259" key="7">
    <source>
        <dbReference type="PROSITE" id="PS50157"/>
    </source>
</evidence>
<dbReference type="FunFam" id="3.30.160.60:FF:000688">
    <property type="entry name" value="zinc finger protein 197 isoform X1"/>
    <property type="match status" value="1"/>
</dbReference>
<dbReference type="InterPro" id="IPR036236">
    <property type="entry name" value="Znf_C2H2_sf"/>
</dbReference>
<dbReference type="KEGG" id="tnl:113496520"/>
<dbReference type="GO" id="GO:0030674">
    <property type="term" value="F:protein-macromolecule adaptor activity"/>
    <property type="evidence" value="ECO:0007669"/>
    <property type="project" value="UniProtKB-ARBA"/>
</dbReference>
<feature type="domain" description="C2H2-type" evidence="7">
    <location>
        <begin position="909"/>
        <end position="936"/>
    </location>
</feature>
<dbReference type="InterPro" id="IPR013087">
    <property type="entry name" value="Znf_C2H2_type"/>
</dbReference>
<dbReference type="FunFam" id="3.30.160.60:FF:000630">
    <property type="entry name" value="Zinc finger protein 180"/>
    <property type="match status" value="1"/>
</dbReference>
<feature type="compositionally biased region" description="Gly residues" evidence="6">
    <location>
        <begin position="542"/>
        <end position="551"/>
    </location>
</feature>
<feature type="region of interest" description="Disordered" evidence="6">
    <location>
        <begin position="234"/>
        <end position="275"/>
    </location>
</feature>
<evidence type="ECO:0000256" key="4">
    <source>
        <dbReference type="ARBA" id="ARBA00022833"/>
    </source>
</evidence>
<accession>A0A7E5VT95</accession>
<keyword evidence="3 5" id="KW-0863">Zinc-finger</keyword>
<gene>
    <name evidence="9 10" type="primary">LOC113496520</name>
</gene>
<feature type="domain" description="C2H2-type" evidence="7">
    <location>
        <begin position="881"/>
        <end position="908"/>
    </location>
</feature>
<evidence type="ECO:0000313" key="8">
    <source>
        <dbReference type="Proteomes" id="UP000322000"/>
    </source>
</evidence>
<evidence type="ECO:0000256" key="3">
    <source>
        <dbReference type="ARBA" id="ARBA00022771"/>
    </source>
</evidence>
<dbReference type="FunFam" id="3.30.160.60:FF:002343">
    <property type="entry name" value="Zinc finger protein 33A"/>
    <property type="match status" value="1"/>
</dbReference>
<keyword evidence="4" id="KW-0862">Zinc</keyword>
<dbReference type="SUPFAM" id="SSF57667">
    <property type="entry name" value="beta-beta-alpha zinc fingers"/>
    <property type="match status" value="7"/>
</dbReference>
<feature type="domain" description="C2H2-type" evidence="7">
    <location>
        <begin position="752"/>
        <end position="774"/>
    </location>
</feature>
<evidence type="ECO:0000256" key="6">
    <source>
        <dbReference type="SAM" id="MobiDB-lite"/>
    </source>
</evidence>
<feature type="domain" description="C2H2-type" evidence="7">
    <location>
        <begin position="578"/>
        <end position="605"/>
    </location>
</feature>
<feature type="domain" description="C2H2-type" evidence="7">
    <location>
        <begin position="696"/>
        <end position="723"/>
    </location>
</feature>
<feature type="region of interest" description="Disordered" evidence="6">
    <location>
        <begin position="599"/>
        <end position="667"/>
    </location>
</feature>
<feature type="compositionally biased region" description="Basic residues" evidence="6">
    <location>
        <begin position="637"/>
        <end position="647"/>
    </location>
</feature>
<feature type="compositionally biased region" description="Gly residues" evidence="6">
    <location>
        <begin position="480"/>
        <end position="491"/>
    </location>
</feature>
<feature type="domain" description="C2H2-type" evidence="7">
    <location>
        <begin position="782"/>
        <end position="809"/>
    </location>
</feature>
<dbReference type="GeneID" id="113496520"/>
<reference evidence="9 10" key="1">
    <citation type="submission" date="2025-04" db="UniProtKB">
        <authorList>
            <consortium name="RefSeq"/>
        </authorList>
    </citation>
    <scope>IDENTIFICATION</scope>
</reference>
<evidence type="ECO:0000256" key="2">
    <source>
        <dbReference type="ARBA" id="ARBA00022737"/>
    </source>
</evidence>
<dbReference type="GO" id="GO:0006355">
    <property type="term" value="P:regulation of DNA-templated transcription"/>
    <property type="evidence" value="ECO:0007669"/>
    <property type="project" value="UniProtKB-ARBA"/>
</dbReference>
<sequence length="977" mass="110830">MNPTTLPSNMDIDPLSYEYPGYSYPHPAQYTYPVKDETYYQNYVPNGHTDYKQLTPLQSKEETDNKPETKDVKTVPTRRKKDKRVKSAYCSEKITDEGFPFYGCSVCNISYKALHELDQHVTIHKNRMTSYRLRLRNQYKKKQLKKEKKRLKKIIKKEMSIEIEIKPEDGYIGNEKASDFINHNEQRPEFHGEDTKSGISNVNLSLNTKSNDNGLNINSISNGNVVNVSVSGNGVNGENVSKDKGINSGKTSHGSNGVSETNGKAASDNRNSKDEESELNNLEKIYKCFACHKQFTLSYYLKLHVRSHTDEKPYKCNACGQSFITASKLGRHDKRIHQTARFQCRICFKVFLRFDLLTAHFDKHHPEDKLDGEPYDYNAILPYLKELEEQLAQQEQKPKVEDLWGEAPCGPQQVTLCEDTGEVKVEGWGEPHCVVLTEDVKEETPDEDQKDVLPKLSIEVKVDFDDLKVKQEVSEEEGGEPGVGGGDGGDGAIEIDIPMDNDVKAEDSASDEDYFPSNTWAVPPAPPPPSPPLSGPRRRGGGRAGPGGGGECPVCHKAVSSASYMRVHMRTHTGERPFKCYKCGRGFITSSKMHRHVLTHQDDKEGDVKKEGETQAEGESKPEGEAIDEDDQPLKNIKCKKRGKSKASSKLSPGEAPPPRKHQKRPHSCEYCNQKFLHLNMLEVHRQSHAGEQLVLRCQYCLQEQPDSAALAEHEATHSGPKPYLCTLCGKTYKKRETMVYHRKQHKSPPSFVCDVCSRRFSAACKLSAHQRSHRARVLRRYECPVCAHLFHTKYHVHMHLATHQKEGLIQEQHRGQVLAMALQNARPLPAPPPDTSDERSRVCNICGEVFHHFFHLEEHLKGHAASIAVEELDKPADKKHVCPLCNKGFKLHYYLKLHSFTHSKEKPFICQQCGKGFITKGKLKRHLETHTGLKKYQCHICCKFFTRPSYLRIHIRTIHGTQDYNFRLQPPLAAQL</sequence>
<feature type="compositionally biased region" description="Polar residues" evidence="6">
    <location>
        <begin position="248"/>
        <end position="264"/>
    </location>
</feature>
<feature type="domain" description="C2H2-type" evidence="7">
    <location>
        <begin position="937"/>
        <end position="965"/>
    </location>
</feature>
<dbReference type="RefSeq" id="XP_026731562.1">
    <property type="nucleotide sequence ID" value="XM_026875761.1"/>
</dbReference>
<dbReference type="SMART" id="SM00355">
    <property type="entry name" value="ZnF_C2H2"/>
    <property type="match status" value="15"/>
</dbReference>
<organism evidence="8 10">
    <name type="scientific">Trichoplusia ni</name>
    <name type="common">Cabbage looper</name>
    <dbReference type="NCBI Taxonomy" id="7111"/>
    <lineage>
        <taxon>Eukaryota</taxon>
        <taxon>Metazoa</taxon>
        <taxon>Ecdysozoa</taxon>
        <taxon>Arthropoda</taxon>
        <taxon>Hexapoda</taxon>
        <taxon>Insecta</taxon>
        <taxon>Pterygota</taxon>
        <taxon>Neoptera</taxon>
        <taxon>Endopterygota</taxon>
        <taxon>Lepidoptera</taxon>
        <taxon>Glossata</taxon>
        <taxon>Ditrysia</taxon>
        <taxon>Noctuoidea</taxon>
        <taxon>Noctuidae</taxon>
        <taxon>Plusiinae</taxon>
        <taxon>Trichoplusia</taxon>
    </lineage>
</organism>
<dbReference type="Pfam" id="PF00096">
    <property type="entry name" value="zf-C2H2"/>
    <property type="match status" value="4"/>
</dbReference>
<feature type="compositionally biased region" description="Pro residues" evidence="6">
    <location>
        <begin position="523"/>
        <end position="534"/>
    </location>
</feature>